<feature type="region of interest" description="Disordered" evidence="1">
    <location>
        <begin position="112"/>
        <end position="162"/>
    </location>
</feature>
<gene>
    <name evidence="2" type="ORF">Atai01_07970</name>
</gene>
<dbReference type="AlphaFoldDB" id="A0A9W6VAT8"/>
<feature type="compositionally biased region" description="Low complexity" evidence="1">
    <location>
        <begin position="150"/>
        <end position="161"/>
    </location>
</feature>
<reference evidence="2" key="1">
    <citation type="submission" date="2023-03" db="EMBL/GenBank/DDBJ databases">
        <title>Amycolatopsis taiwanensis NBRC 103393.</title>
        <authorList>
            <person name="Ichikawa N."/>
            <person name="Sato H."/>
            <person name="Tonouchi N."/>
        </authorList>
    </citation>
    <scope>NUCLEOTIDE SEQUENCE</scope>
    <source>
        <strain evidence="2">NBRC 103393</strain>
    </source>
</reference>
<comment type="caution">
    <text evidence="2">The sequence shown here is derived from an EMBL/GenBank/DDBJ whole genome shotgun (WGS) entry which is preliminary data.</text>
</comment>
<evidence type="ECO:0000256" key="1">
    <source>
        <dbReference type="SAM" id="MobiDB-lite"/>
    </source>
</evidence>
<sequence>MSASFIDGNPESKATFSARTQAPPQPPSLSGNLTAPVGLGGTVEGVLFGVLHKAVSGLISAYIANTSEDMTTISAKVKASAAQYKATDLINSIELGTSTVKLAEKGIGLAKTLSGSGSSGSSGSGSSGSGGSSGHSSGGATTGSAGSTGTGPTTAGAQSAADALQSIVHKGVTA</sequence>
<feature type="compositionally biased region" description="Polar residues" evidence="1">
    <location>
        <begin position="12"/>
        <end position="32"/>
    </location>
</feature>
<proteinExistence type="predicted"/>
<dbReference type="EMBL" id="BSTI01000002">
    <property type="protein sequence ID" value="GLY64178.1"/>
    <property type="molecule type" value="Genomic_DNA"/>
</dbReference>
<feature type="region of interest" description="Disordered" evidence="1">
    <location>
        <begin position="1"/>
        <end position="32"/>
    </location>
</feature>
<dbReference type="RefSeq" id="WP_285485905.1">
    <property type="nucleotide sequence ID" value="NZ_BSTI01000002.1"/>
</dbReference>
<evidence type="ECO:0000313" key="3">
    <source>
        <dbReference type="Proteomes" id="UP001165136"/>
    </source>
</evidence>
<feature type="compositionally biased region" description="Gly residues" evidence="1">
    <location>
        <begin position="117"/>
        <end position="149"/>
    </location>
</feature>
<organism evidence="2 3">
    <name type="scientific">Amycolatopsis taiwanensis</name>
    <dbReference type="NCBI Taxonomy" id="342230"/>
    <lineage>
        <taxon>Bacteria</taxon>
        <taxon>Bacillati</taxon>
        <taxon>Actinomycetota</taxon>
        <taxon>Actinomycetes</taxon>
        <taxon>Pseudonocardiales</taxon>
        <taxon>Pseudonocardiaceae</taxon>
        <taxon>Amycolatopsis</taxon>
    </lineage>
</organism>
<keyword evidence="3" id="KW-1185">Reference proteome</keyword>
<evidence type="ECO:0000313" key="2">
    <source>
        <dbReference type="EMBL" id="GLY64178.1"/>
    </source>
</evidence>
<accession>A0A9W6VAT8</accession>
<dbReference type="Proteomes" id="UP001165136">
    <property type="component" value="Unassembled WGS sequence"/>
</dbReference>
<protein>
    <submittedName>
        <fullName evidence="2">Uncharacterized protein</fullName>
    </submittedName>
</protein>
<name>A0A9W6VAT8_9PSEU</name>